<protein>
    <submittedName>
        <fullName evidence="1">Uncharacterized protein</fullName>
    </submittedName>
</protein>
<gene>
    <name evidence="1" type="ORF">AEK19_MT0376</name>
</gene>
<sequence length="57" mass="6501">MLSSFDFSQASFESCHQAAIVINGLEMENFLLRSPSLSQSTRDFFLQRIDFGSRHSN</sequence>
<organism evidence="1">
    <name type="scientific">Utricularia reniformis</name>
    <dbReference type="NCBI Taxonomy" id="192314"/>
    <lineage>
        <taxon>Eukaryota</taxon>
        <taxon>Viridiplantae</taxon>
        <taxon>Streptophyta</taxon>
        <taxon>Embryophyta</taxon>
        <taxon>Tracheophyta</taxon>
        <taxon>Spermatophyta</taxon>
        <taxon>Magnoliopsida</taxon>
        <taxon>eudicotyledons</taxon>
        <taxon>Gunneridae</taxon>
        <taxon>Pentapetalae</taxon>
        <taxon>asterids</taxon>
        <taxon>lamiids</taxon>
        <taxon>Lamiales</taxon>
        <taxon>Lentibulariaceae</taxon>
        <taxon>Utricularia</taxon>
    </lineage>
</organism>
<geneLocation type="mitochondrion" evidence="1"/>
<reference evidence="1" key="1">
    <citation type="submission" date="2017-03" db="EMBL/GenBank/DDBJ databases">
        <title>The mitochondrial genome of the carnivorous plant Utricularia reniformis (Lentibulariaceae): structure, comparative analysis and evolutionary landmarks.</title>
        <authorList>
            <person name="Silva S.R."/>
            <person name="Alvarenga D.O."/>
            <person name="Michael T.P."/>
            <person name="Miranda V.F.O."/>
            <person name="Varani A.M."/>
        </authorList>
    </citation>
    <scope>NUCLEOTIDE SEQUENCE</scope>
</reference>
<dbReference type="AlphaFoldDB" id="A0A1Y0AZU3"/>
<proteinExistence type="predicted"/>
<name>A0A1Y0AZU3_9LAMI</name>
<dbReference type="EMBL" id="KY774314">
    <property type="protein sequence ID" value="ART30648.1"/>
    <property type="molecule type" value="Genomic_DNA"/>
</dbReference>
<accession>A0A1Y0AZU3</accession>
<keyword evidence="1" id="KW-0496">Mitochondrion</keyword>
<evidence type="ECO:0000313" key="1">
    <source>
        <dbReference type="EMBL" id="ART30648.1"/>
    </source>
</evidence>